<feature type="region of interest" description="Disordered" evidence="6">
    <location>
        <begin position="126"/>
        <end position="145"/>
    </location>
</feature>
<dbReference type="SUPFAM" id="SSF103481">
    <property type="entry name" value="Multidrug resistance efflux transporter EmrE"/>
    <property type="match status" value="1"/>
</dbReference>
<dbReference type="InterPro" id="IPR000390">
    <property type="entry name" value="Small_drug/metabolite_transptr"/>
</dbReference>
<evidence type="ECO:0000256" key="4">
    <source>
        <dbReference type="ARBA" id="ARBA00022989"/>
    </source>
</evidence>
<evidence type="ECO:0000256" key="7">
    <source>
        <dbReference type="SAM" id="Phobius"/>
    </source>
</evidence>
<dbReference type="PANTHER" id="PTHR30561">
    <property type="entry name" value="SMR FAMILY PROTON-DEPENDENT DRUG EFFLUX TRANSPORTER SUGE"/>
    <property type="match status" value="1"/>
</dbReference>
<keyword evidence="3 7" id="KW-0812">Transmembrane</keyword>
<feature type="compositionally biased region" description="Gly residues" evidence="6">
    <location>
        <begin position="136"/>
        <end position="145"/>
    </location>
</feature>
<feature type="transmembrane region" description="Helical" evidence="7">
    <location>
        <begin position="77"/>
        <end position="97"/>
    </location>
</feature>
<dbReference type="EMBL" id="DXCP01000006">
    <property type="protein sequence ID" value="HIY79081.1"/>
    <property type="molecule type" value="Genomic_DNA"/>
</dbReference>
<dbReference type="Proteomes" id="UP000824133">
    <property type="component" value="Unassembled WGS sequence"/>
</dbReference>
<evidence type="ECO:0000256" key="6">
    <source>
        <dbReference type="SAM" id="MobiDB-lite"/>
    </source>
</evidence>
<organism evidence="8 9">
    <name type="scientific">Candidatus Olsenella excrementavium</name>
    <dbReference type="NCBI Taxonomy" id="2838709"/>
    <lineage>
        <taxon>Bacteria</taxon>
        <taxon>Bacillati</taxon>
        <taxon>Actinomycetota</taxon>
        <taxon>Coriobacteriia</taxon>
        <taxon>Coriobacteriales</taxon>
        <taxon>Atopobiaceae</taxon>
        <taxon>Olsenella</taxon>
    </lineage>
</organism>
<keyword evidence="2" id="KW-1003">Cell membrane</keyword>
<evidence type="ECO:0000256" key="5">
    <source>
        <dbReference type="ARBA" id="ARBA00023136"/>
    </source>
</evidence>
<protein>
    <submittedName>
        <fullName evidence="8">Transporter</fullName>
    </submittedName>
</protein>
<evidence type="ECO:0000313" key="8">
    <source>
        <dbReference type="EMBL" id="HIY79081.1"/>
    </source>
</evidence>
<gene>
    <name evidence="8" type="ORF">IAA42_01415</name>
</gene>
<evidence type="ECO:0000313" key="9">
    <source>
        <dbReference type="Proteomes" id="UP000824133"/>
    </source>
</evidence>
<dbReference type="GO" id="GO:0022857">
    <property type="term" value="F:transmembrane transporter activity"/>
    <property type="evidence" value="ECO:0007669"/>
    <property type="project" value="InterPro"/>
</dbReference>
<evidence type="ECO:0000256" key="1">
    <source>
        <dbReference type="ARBA" id="ARBA00004651"/>
    </source>
</evidence>
<dbReference type="InterPro" id="IPR037185">
    <property type="entry name" value="EmrE-like"/>
</dbReference>
<dbReference type="PANTHER" id="PTHR30561:SF9">
    <property type="entry name" value="4-AMINO-4-DEOXY-L-ARABINOSE-PHOSPHOUNDECAPRENOL FLIPPASE SUBUNIT ARNF-RELATED"/>
    <property type="match status" value="1"/>
</dbReference>
<feature type="transmembrane region" description="Helical" evidence="7">
    <location>
        <begin position="103"/>
        <end position="122"/>
    </location>
</feature>
<comment type="subcellular location">
    <subcellularLocation>
        <location evidence="1">Cell membrane</location>
        <topology evidence="1">Multi-pass membrane protein</topology>
    </subcellularLocation>
</comment>
<name>A0A9D2CH75_9ACTN</name>
<comment type="caution">
    <text evidence="8">The sequence shown here is derived from an EMBL/GenBank/DDBJ whole genome shotgun (WGS) entry which is preliminary data.</text>
</comment>
<proteinExistence type="predicted"/>
<evidence type="ECO:0000256" key="2">
    <source>
        <dbReference type="ARBA" id="ARBA00022475"/>
    </source>
</evidence>
<keyword evidence="5 7" id="KW-0472">Membrane</keyword>
<keyword evidence="4 7" id="KW-1133">Transmembrane helix</keyword>
<feature type="transmembrane region" description="Helical" evidence="7">
    <location>
        <begin position="17"/>
        <end position="38"/>
    </location>
</feature>
<dbReference type="Gene3D" id="1.10.3730.20">
    <property type="match status" value="1"/>
</dbReference>
<reference evidence="8" key="2">
    <citation type="submission" date="2021-04" db="EMBL/GenBank/DDBJ databases">
        <authorList>
            <person name="Gilroy R."/>
        </authorList>
    </citation>
    <scope>NUCLEOTIDE SEQUENCE</scope>
    <source>
        <strain evidence="8">ChiHjej10B9-743</strain>
    </source>
</reference>
<reference evidence="8" key="1">
    <citation type="journal article" date="2021" name="PeerJ">
        <title>Extensive microbial diversity within the chicken gut microbiome revealed by metagenomics and culture.</title>
        <authorList>
            <person name="Gilroy R."/>
            <person name="Ravi A."/>
            <person name="Getino M."/>
            <person name="Pursley I."/>
            <person name="Horton D.L."/>
            <person name="Alikhan N.F."/>
            <person name="Baker D."/>
            <person name="Gharbi K."/>
            <person name="Hall N."/>
            <person name="Watson M."/>
            <person name="Adriaenssens E.M."/>
            <person name="Foster-Nyarko E."/>
            <person name="Jarju S."/>
            <person name="Secka A."/>
            <person name="Antonio M."/>
            <person name="Oren A."/>
            <person name="Chaudhuri R.R."/>
            <person name="La Ragione R."/>
            <person name="Hildebrand F."/>
            <person name="Pallen M.J."/>
        </authorList>
    </citation>
    <scope>NUCLEOTIDE SEQUENCE</scope>
    <source>
        <strain evidence="8">ChiHjej10B9-743</strain>
    </source>
</reference>
<sequence length="145" mass="15261">MCSQADTRAQRGGGARALVALHVMLAVYSLSSVCAKLASGFEFLSPGFVACYGGMIALLGVYAIGWQQVIKRLPLTYAYANKAVTVLWGIVWGVLLFQERVSPLKLLGALIVLAGVVLFSLAERGERGEKDEGDASGPGGGDARE</sequence>
<dbReference type="AlphaFoldDB" id="A0A9D2CH75"/>
<dbReference type="GO" id="GO:0005886">
    <property type="term" value="C:plasma membrane"/>
    <property type="evidence" value="ECO:0007669"/>
    <property type="project" value="UniProtKB-SubCell"/>
</dbReference>
<evidence type="ECO:0000256" key="3">
    <source>
        <dbReference type="ARBA" id="ARBA00022692"/>
    </source>
</evidence>
<accession>A0A9D2CH75</accession>
<feature type="transmembrane region" description="Helical" evidence="7">
    <location>
        <begin position="44"/>
        <end position="65"/>
    </location>
</feature>